<dbReference type="Proteomes" id="UP000320762">
    <property type="component" value="Unassembled WGS sequence"/>
</dbReference>
<evidence type="ECO:0000313" key="2">
    <source>
        <dbReference type="Proteomes" id="UP000320762"/>
    </source>
</evidence>
<organism evidence="1 2">
    <name type="scientific">Schizophyllum amplum</name>
    <dbReference type="NCBI Taxonomy" id="97359"/>
    <lineage>
        <taxon>Eukaryota</taxon>
        <taxon>Fungi</taxon>
        <taxon>Dikarya</taxon>
        <taxon>Basidiomycota</taxon>
        <taxon>Agaricomycotina</taxon>
        <taxon>Agaricomycetes</taxon>
        <taxon>Agaricomycetidae</taxon>
        <taxon>Agaricales</taxon>
        <taxon>Schizophyllaceae</taxon>
        <taxon>Schizophyllum</taxon>
    </lineage>
</organism>
<name>A0A550CQT2_9AGAR</name>
<dbReference type="OrthoDB" id="3166447at2759"/>
<protein>
    <submittedName>
        <fullName evidence="1">Uncharacterized protein</fullName>
    </submittedName>
</protein>
<gene>
    <name evidence="1" type="ORF">BD626DRAFT_627557</name>
</gene>
<sequence length="484" mass="52764">MIISPATPSMGPRVSPSAYGSPAPTYIRTLDGGAPLPFRTPSVSDFQVERPSRAHARRSMAPAEPVPYIQDDNAFREDIAALLAARARPYSVSGRIPIDPTQMQLFFRSASGITHSLDFPIDVDYDSPPALDVLIAACRPHQTSDLDDYTDYESLFYPPNLPLTTSLEIANHPILEATRTTLFPALSAGQYLTAVRDKLEVIVSQGRMGLQPCSLRNDGRVATIAVTLPVRFRGGALIVRGADGTEERYHGRGGKPGDLEWVAFLSDCEYQVETVLKGCRVSLTYGVYLKTFGPSGPDPLIHPSDKFLDLLAPVLNAARGRQIAVYLTNDYDVSPSQALAESLVPNLKGGDSLLYHALKLYKLTPELHWAAGGVIWPIDRSAEIPEEDPNAMKGRNKPFNPSRTPVMRGTFSIYGGAGGEEESPDSLRLRIEESGAIPIAEQDIMILSEWDSMPPVIGKQRVPVVSNGELQMLVVNVLMVAYVP</sequence>
<evidence type="ECO:0000313" key="1">
    <source>
        <dbReference type="EMBL" id="TRM67134.1"/>
    </source>
</evidence>
<dbReference type="STRING" id="97359.A0A550CQT2"/>
<proteinExistence type="predicted"/>
<comment type="caution">
    <text evidence="1">The sequence shown here is derived from an EMBL/GenBank/DDBJ whole genome shotgun (WGS) entry which is preliminary data.</text>
</comment>
<accession>A0A550CQT2</accession>
<keyword evidence="2" id="KW-1185">Reference proteome</keyword>
<reference evidence="1 2" key="1">
    <citation type="journal article" date="2019" name="New Phytol.">
        <title>Comparative genomics reveals unique wood-decay strategies and fruiting body development in the Schizophyllaceae.</title>
        <authorList>
            <person name="Almasi E."/>
            <person name="Sahu N."/>
            <person name="Krizsan K."/>
            <person name="Balint B."/>
            <person name="Kovacs G.M."/>
            <person name="Kiss B."/>
            <person name="Cseklye J."/>
            <person name="Drula E."/>
            <person name="Henrissat B."/>
            <person name="Nagy I."/>
            <person name="Chovatia M."/>
            <person name="Adam C."/>
            <person name="LaButti K."/>
            <person name="Lipzen A."/>
            <person name="Riley R."/>
            <person name="Grigoriev I.V."/>
            <person name="Nagy L.G."/>
        </authorList>
    </citation>
    <scope>NUCLEOTIDE SEQUENCE [LARGE SCALE GENOMIC DNA]</scope>
    <source>
        <strain evidence="1 2">NL-1724</strain>
    </source>
</reference>
<dbReference type="AlphaFoldDB" id="A0A550CQT2"/>
<dbReference type="EMBL" id="VDMD01000003">
    <property type="protein sequence ID" value="TRM67134.1"/>
    <property type="molecule type" value="Genomic_DNA"/>
</dbReference>